<organism evidence="2 3">
    <name type="scientific">Saponaria officinalis</name>
    <name type="common">Common soapwort</name>
    <name type="synonym">Lychnis saponaria</name>
    <dbReference type="NCBI Taxonomy" id="3572"/>
    <lineage>
        <taxon>Eukaryota</taxon>
        <taxon>Viridiplantae</taxon>
        <taxon>Streptophyta</taxon>
        <taxon>Embryophyta</taxon>
        <taxon>Tracheophyta</taxon>
        <taxon>Spermatophyta</taxon>
        <taxon>Magnoliopsida</taxon>
        <taxon>eudicotyledons</taxon>
        <taxon>Gunneridae</taxon>
        <taxon>Pentapetalae</taxon>
        <taxon>Caryophyllales</taxon>
        <taxon>Caryophyllaceae</taxon>
        <taxon>Caryophylleae</taxon>
        <taxon>Saponaria</taxon>
    </lineage>
</organism>
<feature type="transmembrane region" description="Helical" evidence="1">
    <location>
        <begin position="12"/>
        <end position="39"/>
    </location>
</feature>
<proteinExistence type="predicted"/>
<evidence type="ECO:0000313" key="2">
    <source>
        <dbReference type="EMBL" id="KAK9690721.1"/>
    </source>
</evidence>
<dbReference type="AlphaFoldDB" id="A0AAW1IMX6"/>
<keyword evidence="1" id="KW-0812">Transmembrane</keyword>
<keyword evidence="1" id="KW-1133">Transmembrane helix</keyword>
<sequence>MLSEVFNFIPKLFIYSIINRSCSGFLFCSCSSHAYWLCYFYLIINQGEFRHEETDRDTRIISLVYFIIFIIFVTKPNLCLHNTYCWVEFEDPAIDFQIGY</sequence>
<evidence type="ECO:0000256" key="1">
    <source>
        <dbReference type="SAM" id="Phobius"/>
    </source>
</evidence>
<name>A0AAW1IMX6_SAPOF</name>
<gene>
    <name evidence="2" type="ORF">RND81_09G149600</name>
</gene>
<accession>A0AAW1IMX6</accession>
<feature type="transmembrane region" description="Helical" evidence="1">
    <location>
        <begin position="60"/>
        <end position="78"/>
    </location>
</feature>
<keyword evidence="3" id="KW-1185">Reference proteome</keyword>
<keyword evidence="1" id="KW-0472">Membrane</keyword>
<comment type="caution">
    <text evidence="2">The sequence shown here is derived from an EMBL/GenBank/DDBJ whole genome shotgun (WGS) entry which is preliminary data.</text>
</comment>
<reference evidence="2" key="1">
    <citation type="submission" date="2024-03" db="EMBL/GenBank/DDBJ databases">
        <title>WGS assembly of Saponaria officinalis var. Norfolk2.</title>
        <authorList>
            <person name="Jenkins J."/>
            <person name="Shu S."/>
            <person name="Grimwood J."/>
            <person name="Barry K."/>
            <person name="Goodstein D."/>
            <person name="Schmutz J."/>
            <person name="Leebens-Mack J."/>
            <person name="Osbourn A."/>
        </authorList>
    </citation>
    <scope>NUCLEOTIDE SEQUENCE [LARGE SCALE GENOMIC DNA]</scope>
    <source>
        <strain evidence="2">JIC</strain>
    </source>
</reference>
<evidence type="ECO:0000313" key="3">
    <source>
        <dbReference type="Proteomes" id="UP001443914"/>
    </source>
</evidence>
<dbReference type="EMBL" id="JBDFQZ010000009">
    <property type="protein sequence ID" value="KAK9690721.1"/>
    <property type="molecule type" value="Genomic_DNA"/>
</dbReference>
<protein>
    <submittedName>
        <fullName evidence="2">Uncharacterized protein</fullName>
    </submittedName>
</protein>
<dbReference type="Proteomes" id="UP001443914">
    <property type="component" value="Unassembled WGS sequence"/>
</dbReference>